<keyword evidence="3" id="KW-1185">Reference proteome</keyword>
<dbReference type="SUPFAM" id="SSF54909">
    <property type="entry name" value="Dimeric alpha+beta barrel"/>
    <property type="match status" value="1"/>
</dbReference>
<dbReference type="InterPro" id="IPR011008">
    <property type="entry name" value="Dimeric_a/b-barrel"/>
</dbReference>
<protein>
    <submittedName>
        <fullName evidence="2">Antibiotic biosynthesis monooxygenase</fullName>
    </submittedName>
</protein>
<proteinExistence type="predicted"/>
<dbReference type="GO" id="GO:0005829">
    <property type="term" value="C:cytosol"/>
    <property type="evidence" value="ECO:0007669"/>
    <property type="project" value="TreeGrafter"/>
</dbReference>
<name>A0A7X4LL42_9VIBR</name>
<dbReference type="InterPro" id="IPR007138">
    <property type="entry name" value="ABM_dom"/>
</dbReference>
<dbReference type="Pfam" id="PF03992">
    <property type="entry name" value="ABM"/>
    <property type="match status" value="1"/>
</dbReference>
<comment type="caution">
    <text evidence="2">The sequence shown here is derived from an EMBL/GenBank/DDBJ whole genome shotgun (WGS) entry which is preliminary data.</text>
</comment>
<reference evidence="2 3" key="1">
    <citation type="submission" date="2019-10" db="EMBL/GenBank/DDBJ databases">
        <title>Vibrio sp. nov. isolated from a shrimp pond.</title>
        <authorList>
            <person name="Gomez-Gil B."/>
            <person name="Enciso-Ibarra J."/>
            <person name="Enciso-Ibarra K."/>
            <person name="Bolan-Mejia C."/>
        </authorList>
    </citation>
    <scope>NUCLEOTIDE SEQUENCE [LARGE SCALE GENOMIC DNA]</scope>
    <source>
        <strain evidence="2 3">CAIM 722</strain>
    </source>
</reference>
<keyword evidence="2" id="KW-0560">Oxidoreductase</keyword>
<evidence type="ECO:0000313" key="2">
    <source>
        <dbReference type="EMBL" id="MZI93884.1"/>
    </source>
</evidence>
<organism evidence="2 3">
    <name type="scientific">Vibrio eleionomae</name>
    <dbReference type="NCBI Taxonomy" id="2653505"/>
    <lineage>
        <taxon>Bacteria</taxon>
        <taxon>Pseudomonadati</taxon>
        <taxon>Pseudomonadota</taxon>
        <taxon>Gammaproteobacteria</taxon>
        <taxon>Vibrionales</taxon>
        <taxon>Vibrionaceae</taxon>
        <taxon>Vibrio</taxon>
    </lineage>
</organism>
<dbReference type="EMBL" id="WEKT01000019">
    <property type="protein sequence ID" value="MZI93884.1"/>
    <property type="molecule type" value="Genomic_DNA"/>
</dbReference>
<dbReference type="GO" id="GO:0004497">
    <property type="term" value="F:monooxygenase activity"/>
    <property type="evidence" value="ECO:0007669"/>
    <property type="project" value="UniProtKB-KW"/>
</dbReference>
<evidence type="ECO:0000259" key="1">
    <source>
        <dbReference type="PROSITE" id="PS51725"/>
    </source>
</evidence>
<dbReference type="InterPro" id="IPR050744">
    <property type="entry name" value="AI-2_Isomerase_LsrG"/>
</dbReference>
<keyword evidence="2" id="KW-0503">Monooxygenase</keyword>
<accession>A0A7X4LL42</accession>
<dbReference type="RefSeq" id="WP_161155780.1">
    <property type="nucleotide sequence ID" value="NZ_WEKT01000019.1"/>
</dbReference>
<dbReference type="Gene3D" id="3.30.70.100">
    <property type="match status" value="1"/>
</dbReference>
<dbReference type="PANTHER" id="PTHR33336:SF3">
    <property type="entry name" value="ABM DOMAIN-CONTAINING PROTEIN"/>
    <property type="match status" value="1"/>
</dbReference>
<dbReference type="PANTHER" id="PTHR33336">
    <property type="entry name" value="QUINOL MONOOXYGENASE YGIN-RELATED"/>
    <property type="match status" value="1"/>
</dbReference>
<evidence type="ECO:0000313" key="3">
    <source>
        <dbReference type="Proteomes" id="UP000462621"/>
    </source>
</evidence>
<sequence>MSTVHVFAEIKANRGYENELESALCNLLEPSREELGCCQFELYRDKGVDDVFILQEVWISQRSLDMHMESDHFQSFLNSVQENQWIEYITPRTLNFLG</sequence>
<dbReference type="Proteomes" id="UP000462621">
    <property type="component" value="Unassembled WGS sequence"/>
</dbReference>
<dbReference type="PROSITE" id="PS51725">
    <property type="entry name" value="ABM"/>
    <property type="match status" value="1"/>
</dbReference>
<feature type="domain" description="ABM" evidence="1">
    <location>
        <begin position="4"/>
        <end position="93"/>
    </location>
</feature>
<gene>
    <name evidence="2" type="ORF">F9817_11840</name>
</gene>
<dbReference type="AlphaFoldDB" id="A0A7X4LL42"/>